<evidence type="ECO:0000313" key="10">
    <source>
        <dbReference type="Proteomes" id="UP000244925"/>
    </source>
</evidence>
<feature type="binding site" evidence="8">
    <location>
        <position position="67"/>
    </location>
    <ligand>
        <name>Zn(2+)</name>
        <dbReference type="ChEBI" id="CHEBI:29105"/>
        <label>2</label>
        <note>catalytic</note>
    </ligand>
</feature>
<comment type="cofactor">
    <cofactor evidence="8">
        <name>Zn(2+)</name>
        <dbReference type="ChEBI" id="CHEBI:29105"/>
    </cofactor>
    <text evidence="8">Binds 2 Zn(2+) ions.</text>
</comment>
<dbReference type="AlphaFoldDB" id="A0A2V1IYP0"/>
<keyword evidence="10" id="KW-1185">Reference proteome</keyword>
<dbReference type="Gene3D" id="3.60.15.10">
    <property type="entry name" value="Ribonuclease Z/Hydroxyacylglutathione hydrolase-like"/>
    <property type="match status" value="1"/>
</dbReference>
<protein>
    <recommendedName>
        <fullName evidence="8">Ribonuclease Z</fullName>
        <shortName evidence="8">RNase Z</shortName>
        <ecNumber evidence="8">3.1.26.11</ecNumber>
    </recommendedName>
    <alternativeName>
        <fullName evidence="8">tRNA 3 endonuclease</fullName>
    </alternativeName>
    <alternativeName>
        <fullName evidence="8">tRNase Z</fullName>
    </alternativeName>
</protein>
<evidence type="ECO:0000256" key="8">
    <source>
        <dbReference type="HAMAP-Rule" id="MF_01818"/>
    </source>
</evidence>
<organism evidence="9 10">
    <name type="scientific">Paramuribaculum intestinale</name>
    <dbReference type="NCBI Taxonomy" id="2094151"/>
    <lineage>
        <taxon>Bacteria</taxon>
        <taxon>Pseudomonadati</taxon>
        <taxon>Bacteroidota</taxon>
        <taxon>Bacteroidia</taxon>
        <taxon>Bacteroidales</taxon>
        <taxon>Muribaculaceae</taxon>
        <taxon>Paramuribaculum</taxon>
    </lineage>
</organism>
<dbReference type="HAMAP" id="MF_01818">
    <property type="entry name" value="RNase_Z_BN"/>
    <property type="match status" value="1"/>
</dbReference>
<comment type="function">
    <text evidence="8">Zinc phosphodiesterase, which displays some tRNA 3'-processing endonuclease activity. Probably involved in tRNA maturation, by removing a 3'-trailer from precursor tRNA.</text>
</comment>
<keyword evidence="3 8" id="KW-0540">Nuclease</keyword>
<feature type="binding site" evidence="8">
    <location>
        <position position="65"/>
    </location>
    <ligand>
        <name>Zn(2+)</name>
        <dbReference type="ChEBI" id="CHEBI:29105"/>
        <label>1</label>
        <note>catalytic</note>
    </ligand>
</feature>
<evidence type="ECO:0000256" key="1">
    <source>
        <dbReference type="ARBA" id="ARBA00011738"/>
    </source>
</evidence>
<dbReference type="GO" id="GO:0042781">
    <property type="term" value="F:3'-tRNA processing endoribonuclease activity"/>
    <property type="evidence" value="ECO:0007669"/>
    <property type="project" value="UniProtKB-UniRule"/>
</dbReference>
<comment type="catalytic activity">
    <reaction evidence="8">
        <text>Endonucleolytic cleavage of RNA, removing extra 3' nucleotides from tRNA precursor, generating 3' termini of tRNAs. A 3'-hydroxy group is left at the tRNA terminus and a 5'-phosphoryl group is left at the trailer molecule.</text>
        <dbReference type="EC" id="3.1.26.11"/>
    </reaction>
</comment>
<evidence type="ECO:0000256" key="7">
    <source>
        <dbReference type="ARBA" id="ARBA00022833"/>
    </source>
</evidence>
<feature type="binding site" evidence="8">
    <location>
        <position position="212"/>
    </location>
    <ligand>
        <name>Zn(2+)</name>
        <dbReference type="ChEBI" id="CHEBI:29105"/>
        <label>1</label>
        <note>catalytic</note>
    </ligand>
</feature>
<evidence type="ECO:0000256" key="6">
    <source>
        <dbReference type="ARBA" id="ARBA00022801"/>
    </source>
</evidence>
<comment type="subunit">
    <text evidence="1 8">Homodimer.</text>
</comment>
<dbReference type="Proteomes" id="UP000244925">
    <property type="component" value="Unassembled WGS sequence"/>
</dbReference>
<dbReference type="PANTHER" id="PTHR46018">
    <property type="entry name" value="ZINC PHOSPHODIESTERASE ELAC PROTEIN 1"/>
    <property type="match status" value="1"/>
</dbReference>
<gene>
    <name evidence="8" type="primary">rnz</name>
    <name evidence="9" type="ORF">C5O25_03540</name>
</gene>
<accession>A0A2V1IYP0</accession>
<dbReference type="GO" id="GO:0008270">
    <property type="term" value="F:zinc ion binding"/>
    <property type="evidence" value="ECO:0007669"/>
    <property type="project" value="UniProtKB-UniRule"/>
</dbReference>
<dbReference type="EC" id="3.1.26.11" evidence="8"/>
<dbReference type="PANTHER" id="PTHR46018:SF2">
    <property type="entry name" value="ZINC PHOSPHODIESTERASE ELAC PROTEIN 1"/>
    <property type="match status" value="1"/>
</dbReference>
<evidence type="ECO:0000256" key="4">
    <source>
        <dbReference type="ARBA" id="ARBA00022723"/>
    </source>
</evidence>
<keyword evidence="4 8" id="KW-0479">Metal-binding</keyword>
<evidence type="ECO:0000256" key="5">
    <source>
        <dbReference type="ARBA" id="ARBA00022759"/>
    </source>
</evidence>
<feature type="binding site" evidence="8">
    <location>
        <position position="68"/>
    </location>
    <ligand>
        <name>Zn(2+)</name>
        <dbReference type="ChEBI" id="CHEBI:29105"/>
        <label>2</label>
        <note>catalytic</note>
    </ligand>
</feature>
<dbReference type="NCBIfam" id="NF000801">
    <property type="entry name" value="PRK00055.1-3"/>
    <property type="match status" value="1"/>
</dbReference>
<reference evidence="10" key="1">
    <citation type="submission" date="2018-02" db="EMBL/GenBank/DDBJ databases">
        <authorList>
            <person name="Clavel T."/>
            <person name="Strowig T."/>
        </authorList>
    </citation>
    <scope>NUCLEOTIDE SEQUENCE [LARGE SCALE GENOMIC DNA]</scope>
    <source>
        <strain evidence="10">DSM 100764</strain>
    </source>
</reference>
<keyword evidence="7 8" id="KW-0862">Zinc</keyword>
<dbReference type="EMBL" id="PUBV01000005">
    <property type="protein sequence ID" value="PWB08612.1"/>
    <property type="molecule type" value="Genomic_DNA"/>
</dbReference>
<evidence type="ECO:0000256" key="2">
    <source>
        <dbReference type="ARBA" id="ARBA00022694"/>
    </source>
</evidence>
<dbReference type="CDD" id="cd07717">
    <property type="entry name" value="RNaseZ_ZiPD-like_MBL-fold"/>
    <property type="match status" value="1"/>
</dbReference>
<feature type="binding site" evidence="8">
    <location>
        <position position="270"/>
    </location>
    <ligand>
        <name>Zn(2+)</name>
        <dbReference type="ChEBI" id="CHEBI:29105"/>
        <label>2</label>
        <note>catalytic</note>
    </ligand>
</feature>
<feature type="active site" description="Proton acceptor" evidence="8">
    <location>
        <position position="67"/>
    </location>
</feature>
<keyword evidence="2 8" id="KW-0819">tRNA processing</keyword>
<name>A0A2V1IYP0_9BACT</name>
<dbReference type="GeneID" id="93425513"/>
<feature type="binding site" evidence="8">
    <location>
        <position position="212"/>
    </location>
    <ligand>
        <name>Zn(2+)</name>
        <dbReference type="ChEBI" id="CHEBI:29105"/>
        <label>2</label>
        <note>catalytic</note>
    </ligand>
</feature>
<evidence type="ECO:0000256" key="3">
    <source>
        <dbReference type="ARBA" id="ARBA00022722"/>
    </source>
</evidence>
<feature type="binding site" evidence="8">
    <location>
        <position position="142"/>
    </location>
    <ligand>
        <name>Zn(2+)</name>
        <dbReference type="ChEBI" id="CHEBI:29105"/>
        <label>1</label>
        <note>catalytic</note>
    </ligand>
</feature>
<dbReference type="InterPro" id="IPR013471">
    <property type="entry name" value="RNase_Z/BN"/>
</dbReference>
<evidence type="ECO:0000313" key="9">
    <source>
        <dbReference type="EMBL" id="PWB08612.1"/>
    </source>
</evidence>
<proteinExistence type="inferred from homology"/>
<comment type="caution">
    <text evidence="9">The sequence shown here is derived from an EMBL/GenBank/DDBJ whole genome shotgun (WGS) entry which is preliminary data.</text>
</comment>
<feature type="binding site" evidence="8">
    <location>
        <position position="63"/>
    </location>
    <ligand>
        <name>Zn(2+)</name>
        <dbReference type="ChEBI" id="CHEBI:29105"/>
        <label>1</label>
        <note>catalytic</note>
    </ligand>
</feature>
<dbReference type="SUPFAM" id="SSF56281">
    <property type="entry name" value="Metallo-hydrolase/oxidoreductase"/>
    <property type="match status" value="1"/>
</dbReference>
<comment type="similarity">
    <text evidence="8">Belongs to the RNase Z family.</text>
</comment>
<keyword evidence="6 8" id="KW-0378">Hydrolase</keyword>
<dbReference type="Pfam" id="PF23023">
    <property type="entry name" value="Anti-Pycsar_Apyc1"/>
    <property type="match status" value="1"/>
</dbReference>
<keyword evidence="5 8" id="KW-0255">Endonuclease</keyword>
<sequence length="304" mass="33898">MAKFQIDILGCGSATPSVRHNPSGQIINFRDRLMMVDCGEGSQLAMRRMGIGFNRLEHIFISHLHGDHCLGLPGLLSTMALHDKGGRIRLTLPQEGLDRMRDIISFFCPDSPFEIEYQGVGNEPCIVADDHAMTVEAFQLKHRVPCLGYIFRENPKPRHLRGDMIKFFGIPIADLHAVKQGADWTAPDGRVIANERLTTDPEPSVSYAYCSDTMFSPAVAEAVKGVDVIYHEATYDDSLAEQARRRGHSTAREAGKIARMAGAKRLIIGHYSNRYTSTELLLRQAREEFENVTAADEGMKIDLL</sequence>
<dbReference type="InterPro" id="IPR036866">
    <property type="entry name" value="RibonucZ/Hydroxyglut_hydro"/>
</dbReference>
<dbReference type="RefSeq" id="WP_107035358.1">
    <property type="nucleotide sequence ID" value="NZ_CAONGC010000028.1"/>
</dbReference>